<sequence>MAGKEGRVQALIKNKFPKATLLHYSSHRLNLVVNDLNYVSCIKNSIGTIKSTINFFRESPQRNNTVPNVPILCETRWTQKYKSIYVFYKNFISIVAALTPFYEKQFPHQVNCIPNFVCHTNIYIHCLPCYLDLLKVKNHVKRLLEILKRDRENSDETFQNIFRRCEFTSHQA</sequence>
<evidence type="ECO:0008006" key="3">
    <source>
        <dbReference type="Google" id="ProtNLM"/>
    </source>
</evidence>
<keyword evidence="2" id="KW-1185">Reference proteome</keyword>
<dbReference type="InterPro" id="IPR012337">
    <property type="entry name" value="RNaseH-like_sf"/>
</dbReference>
<comment type="caution">
    <text evidence="1">The sequence shown here is derived from an EMBL/GenBank/DDBJ whole genome shotgun (WGS) entry which is preliminary data.</text>
</comment>
<accession>A0ABQ9HPR6</accession>
<evidence type="ECO:0000313" key="1">
    <source>
        <dbReference type="EMBL" id="KAJ8886354.1"/>
    </source>
</evidence>
<dbReference type="Proteomes" id="UP001159363">
    <property type="component" value="Chromosome X"/>
</dbReference>
<gene>
    <name evidence="1" type="ORF">PR048_012565</name>
</gene>
<dbReference type="EMBL" id="JARBHB010000004">
    <property type="protein sequence ID" value="KAJ8886354.1"/>
    <property type="molecule type" value="Genomic_DNA"/>
</dbReference>
<reference evidence="1 2" key="1">
    <citation type="submission" date="2023-02" db="EMBL/GenBank/DDBJ databases">
        <title>LHISI_Scaffold_Assembly.</title>
        <authorList>
            <person name="Stuart O.P."/>
            <person name="Cleave R."/>
            <person name="Magrath M.J.L."/>
            <person name="Mikheyev A.S."/>
        </authorList>
    </citation>
    <scope>NUCLEOTIDE SEQUENCE [LARGE SCALE GENOMIC DNA]</scope>
    <source>
        <strain evidence="1">Daus_M_001</strain>
        <tissue evidence="1">Leg muscle</tissue>
    </source>
</reference>
<name>A0ABQ9HPR6_9NEOP</name>
<organism evidence="1 2">
    <name type="scientific">Dryococelus australis</name>
    <dbReference type="NCBI Taxonomy" id="614101"/>
    <lineage>
        <taxon>Eukaryota</taxon>
        <taxon>Metazoa</taxon>
        <taxon>Ecdysozoa</taxon>
        <taxon>Arthropoda</taxon>
        <taxon>Hexapoda</taxon>
        <taxon>Insecta</taxon>
        <taxon>Pterygota</taxon>
        <taxon>Neoptera</taxon>
        <taxon>Polyneoptera</taxon>
        <taxon>Phasmatodea</taxon>
        <taxon>Verophasmatodea</taxon>
        <taxon>Anareolatae</taxon>
        <taxon>Phasmatidae</taxon>
        <taxon>Eurycanthinae</taxon>
        <taxon>Dryococelus</taxon>
    </lineage>
</organism>
<proteinExistence type="predicted"/>
<protein>
    <recommendedName>
        <fullName evidence="3">Transposase</fullName>
    </recommendedName>
</protein>
<dbReference type="SUPFAM" id="SSF53098">
    <property type="entry name" value="Ribonuclease H-like"/>
    <property type="match status" value="1"/>
</dbReference>
<evidence type="ECO:0000313" key="2">
    <source>
        <dbReference type="Proteomes" id="UP001159363"/>
    </source>
</evidence>